<dbReference type="GO" id="GO:0016323">
    <property type="term" value="C:basolateral plasma membrane"/>
    <property type="evidence" value="ECO:0007669"/>
    <property type="project" value="UniProtKB-SubCell"/>
</dbReference>
<protein>
    <recommendedName>
        <fullName evidence="22">Sialin</fullName>
    </recommendedName>
    <alternativeName>
        <fullName evidence="25">H(+)/nitrate cotransporter</fullName>
    </alternativeName>
    <alternativeName>
        <fullName evidence="23">H(+)/sialic acid cotransporter</fullName>
    </alternativeName>
    <alternativeName>
        <fullName evidence="24">Vesicular excitatory amino acid transporter</fullName>
    </alternativeName>
</protein>
<feature type="transmembrane region" description="Helical" evidence="28">
    <location>
        <begin position="182"/>
        <end position="202"/>
    </location>
</feature>
<dbReference type="GO" id="GO:0004930">
    <property type="term" value="F:G protein-coupled receptor activity"/>
    <property type="evidence" value="ECO:0007669"/>
    <property type="project" value="UniProtKB-KW"/>
</dbReference>
<dbReference type="InterPro" id="IPR020846">
    <property type="entry name" value="MFS_dom"/>
</dbReference>
<feature type="transmembrane region" description="Helical" evidence="28">
    <location>
        <begin position="546"/>
        <end position="565"/>
    </location>
</feature>
<dbReference type="InterPro" id="IPR036259">
    <property type="entry name" value="MFS_trans_sf"/>
</dbReference>
<proteinExistence type="inferred from homology"/>
<evidence type="ECO:0000313" key="31">
    <source>
        <dbReference type="EMBL" id="CAH3122578.1"/>
    </source>
</evidence>
<evidence type="ECO:0000256" key="19">
    <source>
        <dbReference type="ARBA" id="ARBA00051447"/>
    </source>
</evidence>
<dbReference type="Pfam" id="PF07690">
    <property type="entry name" value="MFS_1"/>
    <property type="match status" value="1"/>
</dbReference>
<comment type="catalytic activity">
    <reaction evidence="19">
        <text>L-glutamate(out) = L-glutamate(in)</text>
        <dbReference type="Rhea" id="RHEA:66336"/>
        <dbReference type="ChEBI" id="CHEBI:29985"/>
    </reaction>
    <physiologicalReaction direction="left-to-right" evidence="19">
        <dbReference type="Rhea" id="RHEA:66337"/>
    </physiologicalReaction>
</comment>
<dbReference type="PANTHER" id="PTHR11662">
    <property type="entry name" value="SOLUTE CARRIER FAMILY 17"/>
    <property type="match status" value="1"/>
</dbReference>
<dbReference type="GO" id="GO:0005765">
    <property type="term" value="C:lysosomal membrane"/>
    <property type="evidence" value="ECO:0007669"/>
    <property type="project" value="UniProtKB-SubCell"/>
</dbReference>
<feature type="region of interest" description="Disordered" evidence="27">
    <location>
        <begin position="804"/>
        <end position="859"/>
    </location>
</feature>
<dbReference type="PRINTS" id="PR00237">
    <property type="entry name" value="GPCRRHODOPSN"/>
</dbReference>
<feature type="transmembrane region" description="Helical" evidence="28">
    <location>
        <begin position="278"/>
        <end position="299"/>
    </location>
</feature>
<keyword evidence="5" id="KW-0813">Transport</keyword>
<dbReference type="FunFam" id="1.20.1250.20:FF:000003">
    <property type="entry name" value="Solute carrier family 17 member 3"/>
    <property type="match status" value="1"/>
</dbReference>
<comment type="catalytic activity">
    <reaction evidence="20">
        <text>D-glucuronate(out) + H(+)(out) = D-glucuronate(in) + H(+)(in)</text>
        <dbReference type="Rhea" id="RHEA:72591"/>
        <dbReference type="ChEBI" id="CHEBI:15378"/>
        <dbReference type="ChEBI" id="CHEBI:58720"/>
    </reaction>
    <physiologicalReaction direction="left-to-right" evidence="20">
        <dbReference type="Rhea" id="RHEA:72592"/>
    </physiologicalReaction>
</comment>
<feature type="domain" description="G-protein coupled receptors family 1 profile" evidence="29">
    <location>
        <begin position="40"/>
        <end position="296"/>
    </location>
</feature>
<evidence type="ECO:0000259" key="30">
    <source>
        <dbReference type="PROSITE" id="PS50850"/>
    </source>
</evidence>
<feature type="transmembrane region" description="Helical" evidence="28">
    <location>
        <begin position="453"/>
        <end position="472"/>
    </location>
</feature>
<dbReference type="AlphaFoldDB" id="A0AAU9WQP7"/>
<keyword evidence="9 28" id="KW-1133">Transmembrane helix</keyword>
<dbReference type="PROSITE" id="PS00237">
    <property type="entry name" value="G_PROTEIN_RECEP_F1_1"/>
    <property type="match status" value="1"/>
</dbReference>
<feature type="transmembrane region" description="Helical" evidence="28">
    <location>
        <begin position="61"/>
        <end position="86"/>
    </location>
</feature>
<dbReference type="Pfam" id="PF00001">
    <property type="entry name" value="7tm_1"/>
    <property type="match status" value="1"/>
</dbReference>
<feature type="transmembrane region" description="Helical" evidence="28">
    <location>
        <begin position="684"/>
        <end position="703"/>
    </location>
</feature>
<evidence type="ECO:0000256" key="22">
    <source>
        <dbReference type="ARBA" id="ARBA00069713"/>
    </source>
</evidence>
<comment type="catalytic activity">
    <reaction evidence="15">
        <text>2 nitrate(out) + H(+)(out) = 2 nitrate(in) + H(+)(in)</text>
        <dbReference type="Rhea" id="RHEA:71539"/>
        <dbReference type="ChEBI" id="CHEBI:15378"/>
        <dbReference type="ChEBI" id="CHEBI:17632"/>
    </reaction>
    <physiologicalReaction direction="left-to-right" evidence="15">
        <dbReference type="Rhea" id="RHEA:71540"/>
    </physiologicalReaction>
</comment>
<comment type="catalytic activity">
    <reaction evidence="16">
        <text>L-aspartate(out) = L-aspartate(in)</text>
        <dbReference type="Rhea" id="RHEA:66332"/>
        <dbReference type="ChEBI" id="CHEBI:29991"/>
    </reaction>
    <physiologicalReaction direction="left-to-right" evidence="16">
        <dbReference type="Rhea" id="RHEA:66333"/>
    </physiologicalReaction>
</comment>
<evidence type="ECO:0000313" key="32">
    <source>
        <dbReference type="Proteomes" id="UP001159428"/>
    </source>
</evidence>
<keyword evidence="13" id="KW-0458">Lysosome</keyword>
<dbReference type="GO" id="GO:0015293">
    <property type="term" value="F:symporter activity"/>
    <property type="evidence" value="ECO:0007669"/>
    <property type="project" value="UniProtKB-KW"/>
</dbReference>
<feature type="transmembrane region" description="Helical" evidence="28">
    <location>
        <begin position="27"/>
        <end position="49"/>
    </location>
</feature>
<evidence type="ECO:0000256" key="23">
    <source>
        <dbReference type="ARBA" id="ARBA00080244"/>
    </source>
</evidence>
<comment type="function">
    <text evidence="21">Receptor for CM101, a polysaccharide produced by group B Streptococcus with antipathoangiogenic properties.</text>
</comment>
<dbReference type="InterPro" id="IPR017452">
    <property type="entry name" value="GPCR_Rhodpsn_7TM"/>
</dbReference>
<comment type="subcellular location">
    <subcellularLocation>
        <location evidence="2">Basolateral cell membrane</location>
        <topology evidence="2">Multi-pass membrane protein</topology>
    </subcellularLocation>
    <subcellularLocation>
        <location evidence="3">Cytoplasmic vesicle</location>
        <location evidence="3">Secretory vesicle membrane</location>
        <topology evidence="3">Multi-pass membrane protein</topology>
    </subcellularLocation>
    <subcellularLocation>
        <location evidence="1">Cytoplasmic vesicle</location>
        <location evidence="1">Secretory vesicle</location>
        <location evidence="1">Synaptic vesicle membrane</location>
    </subcellularLocation>
    <subcellularLocation>
        <location evidence="4">Lysosome membrane</location>
    </subcellularLocation>
</comment>
<feature type="transmembrane region" description="Helical" evidence="28">
    <location>
        <begin position="709"/>
        <end position="729"/>
    </location>
</feature>
<evidence type="ECO:0000256" key="2">
    <source>
        <dbReference type="ARBA" id="ARBA00004554"/>
    </source>
</evidence>
<evidence type="ECO:0000256" key="11">
    <source>
        <dbReference type="ARBA" id="ARBA00023136"/>
    </source>
</evidence>
<feature type="transmembrane region" description="Helical" evidence="28">
    <location>
        <begin position="370"/>
        <end position="386"/>
    </location>
</feature>
<reference evidence="31 32" key="1">
    <citation type="submission" date="2022-05" db="EMBL/GenBank/DDBJ databases">
        <authorList>
            <consortium name="Genoscope - CEA"/>
            <person name="William W."/>
        </authorList>
    </citation>
    <scope>NUCLEOTIDE SEQUENCE [LARGE SCALE GENOMIC DNA]</scope>
</reference>
<feature type="transmembrane region" description="Helical" evidence="28">
    <location>
        <begin position="484"/>
        <end position="501"/>
    </location>
</feature>
<evidence type="ECO:0000256" key="9">
    <source>
        <dbReference type="ARBA" id="ARBA00022989"/>
    </source>
</evidence>
<evidence type="ECO:0000256" key="14">
    <source>
        <dbReference type="ARBA" id="ARBA00023329"/>
    </source>
</evidence>
<evidence type="ECO:0000256" key="6">
    <source>
        <dbReference type="ARBA" id="ARBA00022475"/>
    </source>
</evidence>
<dbReference type="CDD" id="cd17318">
    <property type="entry name" value="MFS_SLC17"/>
    <property type="match status" value="1"/>
</dbReference>
<evidence type="ECO:0000256" key="4">
    <source>
        <dbReference type="ARBA" id="ARBA00004656"/>
    </source>
</evidence>
<comment type="caution">
    <text evidence="31">The sequence shown here is derived from an EMBL/GenBank/DDBJ whole genome shotgun (WGS) entry which is preliminary data.</text>
</comment>
<dbReference type="Proteomes" id="UP001159428">
    <property type="component" value="Unassembled WGS sequence"/>
</dbReference>
<feature type="transmembrane region" description="Helical" evidence="28">
    <location>
        <begin position="240"/>
        <end position="258"/>
    </location>
</feature>
<keyword evidence="26" id="KW-0675">Receptor</keyword>
<evidence type="ECO:0000256" key="1">
    <source>
        <dbReference type="ARBA" id="ARBA00004432"/>
    </source>
</evidence>
<evidence type="ECO:0000256" key="8">
    <source>
        <dbReference type="ARBA" id="ARBA00022847"/>
    </source>
</evidence>
<dbReference type="InterPro" id="IPR000276">
    <property type="entry name" value="GPCR_Rhodpsn"/>
</dbReference>
<evidence type="ECO:0000256" key="15">
    <source>
        <dbReference type="ARBA" id="ARBA00050101"/>
    </source>
</evidence>
<feature type="transmembrane region" description="Helical" evidence="28">
    <location>
        <begin position="741"/>
        <end position="763"/>
    </location>
</feature>
<dbReference type="Gene3D" id="1.20.1070.10">
    <property type="entry name" value="Rhodopsin 7-helix transmembrane proteins"/>
    <property type="match status" value="1"/>
</dbReference>
<dbReference type="SMART" id="SM01381">
    <property type="entry name" value="7TM_GPCR_Srsx"/>
    <property type="match status" value="1"/>
</dbReference>
<evidence type="ECO:0000256" key="17">
    <source>
        <dbReference type="ARBA" id="ARBA00050625"/>
    </source>
</evidence>
<keyword evidence="26" id="KW-0297">G-protein coupled receptor</keyword>
<keyword evidence="14" id="KW-0968">Cytoplasmic vesicle</keyword>
<evidence type="ECO:0000256" key="16">
    <source>
        <dbReference type="ARBA" id="ARBA00050554"/>
    </source>
</evidence>
<feature type="transmembrane region" description="Helical" evidence="28">
    <location>
        <begin position="140"/>
        <end position="162"/>
    </location>
</feature>
<feature type="transmembrane region" description="Helical" evidence="28">
    <location>
        <begin position="98"/>
        <end position="119"/>
    </location>
</feature>
<evidence type="ECO:0000256" key="27">
    <source>
        <dbReference type="SAM" id="MobiDB-lite"/>
    </source>
</evidence>
<feature type="domain" description="Major facilitator superfamily (MFS) profile" evidence="30">
    <location>
        <begin position="372"/>
        <end position="799"/>
    </location>
</feature>
<keyword evidence="10" id="KW-0770">Synapse</keyword>
<comment type="catalytic activity">
    <reaction evidence="18">
        <text>N-acetyl-L-aspartyl-L-glutamate(out) = N-acetyl-L-aspartyl-L-glutamate(in)</text>
        <dbReference type="Rhea" id="RHEA:72599"/>
        <dbReference type="ChEBI" id="CHEBI:76931"/>
    </reaction>
    <physiologicalReaction direction="left-to-right" evidence="18">
        <dbReference type="Rhea" id="RHEA:72600"/>
    </physiologicalReaction>
</comment>
<name>A0AAU9WQP7_9CNID</name>
<dbReference type="PROSITE" id="PS50262">
    <property type="entry name" value="G_PROTEIN_RECEP_F1_2"/>
    <property type="match status" value="1"/>
</dbReference>
<dbReference type="PROSITE" id="PS50850">
    <property type="entry name" value="MFS"/>
    <property type="match status" value="1"/>
</dbReference>
<keyword evidence="32" id="KW-1185">Reference proteome</keyword>
<evidence type="ECO:0000256" key="24">
    <source>
        <dbReference type="ARBA" id="ARBA00081195"/>
    </source>
</evidence>
<evidence type="ECO:0000256" key="18">
    <source>
        <dbReference type="ARBA" id="ARBA00051403"/>
    </source>
</evidence>
<dbReference type="EMBL" id="CALNXJ010000019">
    <property type="protein sequence ID" value="CAH3122578.1"/>
    <property type="molecule type" value="Genomic_DNA"/>
</dbReference>
<comment type="similarity">
    <text evidence="26">Belongs to the G-protein coupled receptor 1 family.</text>
</comment>
<feature type="transmembrane region" description="Helical" evidence="28">
    <location>
        <begin position="513"/>
        <end position="534"/>
    </location>
</feature>
<evidence type="ECO:0000256" key="25">
    <source>
        <dbReference type="ARBA" id="ARBA00081925"/>
    </source>
</evidence>
<evidence type="ECO:0000259" key="29">
    <source>
        <dbReference type="PROSITE" id="PS50262"/>
    </source>
</evidence>
<evidence type="ECO:0000256" key="20">
    <source>
        <dbReference type="ARBA" id="ARBA00051612"/>
    </source>
</evidence>
<evidence type="ECO:0000256" key="7">
    <source>
        <dbReference type="ARBA" id="ARBA00022692"/>
    </source>
</evidence>
<comment type="catalytic activity">
    <reaction evidence="17">
        <text>N-acetylneuraminate(in) + H(+)(in) = N-acetylneuraminate(out) + H(+)(out)</text>
        <dbReference type="Rhea" id="RHEA:28987"/>
        <dbReference type="ChEBI" id="CHEBI:15378"/>
        <dbReference type="ChEBI" id="CHEBI:35418"/>
    </reaction>
    <physiologicalReaction direction="right-to-left" evidence="17">
        <dbReference type="Rhea" id="RHEA:28989"/>
    </physiologicalReaction>
</comment>
<evidence type="ECO:0000256" key="5">
    <source>
        <dbReference type="ARBA" id="ARBA00022448"/>
    </source>
</evidence>
<evidence type="ECO:0000256" key="12">
    <source>
        <dbReference type="ARBA" id="ARBA00023180"/>
    </source>
</evidence>
<dbReference type="SUPFAM" id="SSF103473">
    <property type="entry name" value="MFS general substrate transporter"/>
    <property type="match status" value="1"/>
</dbReference>
<evidence type="ECO:0000256" key="3">
    <source>
        <dbReference type="ARBA" id="ARBA00004638"/>
    </source>
</evidence>
<organism evidence="31 32">
    <name type="scientific">Pocillopora meandrina</name>
    <dbReference type="NCBI Taxonomy" id="46732"/>
    <lineage>
        <taxon>Eukaryota</taxon>
        <taxon>Metazoa</taxon>
        <taxon>Cnidaria</taxon>
        <taxon>Anthozoa</taxon>
        <taxon>Hexacorallia</taxon>
        <taxon>Scleractinia</taxon>
        <taxon>Astrocoeniina</taxon>
        <taxon>Pocilloporidae</taxon>
        <taxon>Pocillopora</taxon>
    </lineage>
</organism>
<feature type="transmembrane region" description="Helical" evidence="28">
    <location>
        <begin position="775"/>
        <end position="795"/>
    </location>
</feature>
<dbReference type="CDD" id="cd00637">
    <property type="entry name" value="7tm_classA_rhodopsin-like"/>
    <property type="match status" value="1"/>
</dbReference>
<keyword evidence="26" id="KW-0807">Transducer</keyword>
<evidence type="ECO:0000256" key="28">
    <source>
        <dbReference type="SAM" id="Phobius"/>
    </source>
</evidence>
<keyword evidence="7 26" id="KW-0812">Transmembrane</keyword>
<evidence type="ECO:0000256" key="13">
    <source>
        <dbReference type="ARBA" id="ARBA00023228"/>
    </source>
</evidence>
<dbReference type="Gene3D" id="1.20.1250.20">
    <property type="entry name" value="MFS general substrate transporter like domains"/>
    <property type="match status" value="2"/>
</dbReference>
<keyword evidence="6" id="KW-1003">Cell membrane</keyword>
<dbReference type="GO" id="GO:0030672">
    <property type="term" value="C:synaptic vesicle membrane"/>
    <property type="evidence" value="ECO:0007669"/>
    <property type="project" value="UniProtKB-SubCell"/>
</dbReference>
<gene>
    <name evidence="31" type="ORF">PMEA_00009694</name>
</gene>
<evidence type="ECO:0000256" key="10">
    <source>
        <dbReference type="ARBA" id="ARBA00023018"/>
    </source>
</evidence>
<dbReference type="FunFam" id="1.20.1250.20:FF:000067">
    <property type="entry name" value="sialin isoform X2"/>
    <property type="match status" value="1"/>
</dbReference>
<dbReference type="SUPFAM" id="SSF81321">
    <property type="entry name" value="Family A G protein-coupled receptor-like"/>
    <property type="match status" value="1"/>
</dbReference>
<sequence>MVASLDEYPQLVVDLAQRSIPLKILELTALIVLIALAFFGNVMICVAVLRTPALRTVSNMFVTNLAVSDILMAVVCMPLTLCVLISGDWPFSAVVCDLQGFFMFSFGIVSQINMSVIALNRYFAICRPFDCKAIFTKGNVICMIAFLWILPSIASVPPLTGWGYYAFNGGKAFCIYPFNVNLIYTTIVQLLFIAFPLGLIGFSYTKCIMAIRANNRQVAQMEDNSGQANRQSRKAREIRATRTMMFATLGFSLCWFPVSIIDFADTFTGGGNLPRGVFMLNGFLIFTSSSINPLIYWLTNRDFQKAYRKLLPCTENNIIIVNEGFNKYNSYSSPLNSELIMADTEEPRPDPVEGVDEKDSTKKSSFPKRYVVAIMIFLGICVQYALRVNLSVAIGAMCNNHTVEQNGFTIQKKAEFEWSSKLQGTILGAFYYGYTAMQIPGGWLGQRFGGTRVFGICLGIASILTMLTPIAARTSVAALITLRVIEGLALGALFPCNHAIWSKWAPPSERTRLFTITVAGCPVGTILSMPLSGIMSKYGFDGGWASVFYCFGAIGLLWFFIWQLAIHGSPSEHPTITPEERDYIEKSIAKLPQAKKGQVPWKSILTSLPVWAIVTANFTADWGMYTILICLPKYFIEVLHFDLAKTGFLAALPYVVKAFVGPAGGILVDWLIKNKMSVRNTRRCVFTFGCTTASIFILITGYATTPALAVAFLTIGVGITGLNASGYAVNILDIAPQYAGVIMGVTNVFGASPGFISPQIVGIVTPNKTAGEWRIVFWITAIVYIIGIVIFGLLVSGDLQPWAQHEDKKEEEDGKKEEDEEKVAEKQEKSDEDKKEDEKPQESQEEANKEEQAEDKPAE</sequence>
<keyword evidence="12" id="KW-0325">Glycoprotein</keyword>
<dbReference type="PANTHER" id="PTHR11662:SF399">
    <property type="entry name" value="FI19708P1-RELATED"/>
    <property type="match status" value="1"/>
</dbReference>
<dbReference type="GO" id="GO:0006820">
    <property type="term" value="P:monoatomic anion transport"/>
    <property type="evidence" value="ECO:0007669"/>
    <property type="project" value="TreeGrafter"/>
</dbReference>
<dbReference type="InterPro" id="IPR050382">
    <property type="entry name" value="MFS_Na/Anion_cotransporter"/>
</dbReference>
<accession>A0AAU9WQP7</accession>
<feature type="transmembrane region" description="Helical" evidence="28">
    <location>
        <begin position="651"/>
        <end position="672"/>
    </location>
</feature>
<dbReference type="InterPro" id="IPR011701">
    <property type="entry name" value="MFS"/>
</dbReference>
<evidence type="ECO:0000256" key="21">
    <source>
        <dbReference type="ARBA" id="ARBA00056891"/>
    </source>
</evidence>
<keyword evidence="11 28" id="KW-0472">Membrane</keyword>
<keyword evidence="8" id="KW-0769">Symport</keyword>
<dbReference type="GO" id="GO:0046942">
    <property type="term" value="P:carboxylic acid transport"/>
    <property type="evidence" value="ECO:0007669"/>
    <property type="project" value="UniProtKB-ARBA"/>
</dbReference>
<evidence type="ECO:0000256" key="26">
    <source>
        <dbReference type="RuleBase" id="RU000688"/>
    </source>
</evidence>